<keyword evidence="7 9" id="KW-0326">Glycosidase</keyword>
<dbReference type="Gene3D" id="2.60.40.1180">
    <property type="entry name" value="Golgi alpha-mannosidase II"/>
    <property type="match status" value="2"/>
</dbReference>
<organism evidence="15 16">
    <name type="scientific">Microdochium trichocladiopsis</name>
    <dbReference type="NCBI Taxonomy" id="1682393"/>
    <lineage>
        <taxon>Eukaryota</taxon>
        <taxon>Fungi</taxon>
        <taxon>Dikarya</taxon>
        <taxon>Ascomycota</taxon>
        <taxon>Pezizomycotina</taxon>
        <taxon>Sordariomycetes</taxon>
        <taxon>Xylariomycetidae</taxon>
        <taxon>Xylariales</taxon>
        <taxon>Microdochiaceae</taxon>
        <taxon>Microdochium</taxon>
    </lineage>
</organism>
<feature type="domain" description="Glycoside hydrolase family 31 TIM barrel" evidence="12">
    <location>
        <begin position="346"/>
        <end position="772"/>
    </location>
</feature>
<dbReference type="SUPFAM" id="SSF74650">
    <property type="entry name" value="Galactose mutarotase-like"/>
    <property type="match status" value="1"/>
</dbReference>
<evidence type="ECO:0000259" key="12">
    <source>
        <dbReference type="Pfam" id="PF01055"/>
    </source>
</evidence>
<dbReference type="GeneID" id="70180311"/>
<feature type="transmembrane region" description="Helical" evidence="11">
    <location>
        <begin position="21"/>
        <end position="41"/>
    </location>
</feature>
<dbReference type="GO" id="GO:0005975">
    <property type="term" value="P:carbohydrate metabolic process"/>
    <property type="evidence" value="ECO:0007669"/>
    <property type="project" value="InterPro"/>
</dbReference>
<dbReference type="InterPro" id="IPR025887">
    <property type="entry name" value="Glyco_hydro_31_N_dom"/>
</dbReference>
<feature type="domain" description="Glycosyl hydrolase family 31 C-terminal" evidence="14">
    <location>
        <begin position="781"/>
        <end position="874"/>
    </location>
</feature>
<comment type="catalytic activity">
    <reaction evidence="1">
        <text>Hydrolysis of terminal, non-reducing (1-&gt;4)-linked alpha-D-glucose residues with release of alpha-D-glucose.</text>
        <dbReference type="EC" id="3.2.1.20"/>
    </reaction>
</comment>
<comment type="caution">
    <text evidence="15">The sequence shown here is derived from an EMBL/GenBank/DDBJ whole genome shotgun (WGS) entry which is preliminary data.</text>
</comment>
<dbReference type="Pfam" id="PF21365">
    <property type="entry name" value="Glyco_hydro_31_3rd"/>
    <property type="match status" value="1"/>
</dbReference>
<keyword evidence="5 9" id="KW-0378">Hydrolase</keyword>
<dbReference type="InterPro" id="IPR017853">
    <property type="entry name" value="GH"/>
</dbReference>
<name>A0A9P8XV87_9PEZI</name>
<accession>A0A9P8XV87</accession>
<dbReference type="RefSeq" id="XP_046006788.1">
    <property type="nucleotide sequence ID" value="XM_046150765.1"/>
</dbReference>
<keyword evidence="11" id="KW-0812">Transmembrane</keyword>
<evidence type="ECO:0000256" key="5">
    <source>
        <dbReference type="ARBA" id="ARBA00022801"/>
    </source>
</evidence>
<dbReference type="Pfam" id="PF01055">
    <property type="entry name" value="Glyco_hydro_31_2nd"/>
    <property type="match status" value="1"/>
</dbReference>
<evidence type="ECO:0000256" key="11">
    <source>
        <dbReference type="SAM" id="Phobius"/>
    </source>
</evidence>
<dbReference type="Gene3D" id="2.60.40.1760">
    <property type="entry name" value="glycosyl hydrolase (family 31)"/>
    <property type="match status" value="1"/>
</dbReference>
<dbReference type="Gene3D" id="3.20.20.80">
    <property type="entry name" value="Glycosidases"/>
    <property type="match status" value="2"/>
</dbReference>
<evidence type="ECO:0000256" key="10">
    <source>
        <dbReference type="SAM" id="MobiDB-lite"/>
    </source>
</evidence>
<keyword evidence="6" id="KW-0325">Glycoprotein</keyword>
<dbReference type="CDD" id="cd14752">
    <property type="entry name" value="GH31_N"/>
    <property type="match status" value="1"/>
</dbReference>
<sequence length="1011" mass="113393">MLAYILLRQIGSKQLSLPYRLCSLFALCLTFWCILLLISSLQSLTGISTSDLLVRLRRAKTVPTAKDPKAVDPQDVCPGYTATRVTETSRGFTAQLRLAGEPCNVYGHDIEDLTLVVEAQDVDRLHIEILPTYIGAENYTWFVLPEELVPKPRSVSGKAFNAKHADLVFSFGNDPTFAFEVARRSSGEVLFSTAGTKIVYEDQFIEFRSSLPKDYNLYGLGETMHSLRLGNNLTRTLFAADVGDVIDANLYGSHPFYLETRYYKVDKQTGTRTYVSNITTAEDKKADYESESHGVFQRNAHAQEVLLHPERVTWRAIGGGIDLYFYAGPSQEAVTKTYQTSTVGLPAMQQYWTFGYHQCRWGYRDWTELERVVDRFEKARIPLETIWSDIDYMRGYRNFENDPENYPYEEGKRFISRLHASNRHYVPIFDSAIYAPAQNDTKDRYPAFERGLEEKAFVMNPNGTAYVGEVWPGFTVFPDWVGAVLNGTGTIRWWISELARYHEKIKFDGAWVDMSEVSSFCKGSCGSENRSYILGPDYESLLPRAAIESEGSHEAEDAGGPGEPVELGDATKPEEAGDTTAENPVVQVSKPHRGRRNVEHPPYIINNWNGELGGKTLSPGAVHHGGYLEYDFHNLFGHLILNATYHALLKIFPDKRPFIIGRSQFAGSGKWAGHWGGDNYSLWAYLYLSIPQALSYSLFGFPMFGVDACGFNDDSHMELCSRWMQLSAFFPFYRNHNAEKLKSQEPYVWPEVAEATRTAMAVRYALLPYMYTTFHLSHTTGSTTLRALAWEFPREPWLRDADRQFLLGGAVMVTPCLEKGATTVDGVFPGSGAGSVWYDWYNHTAVRETGPGQNVTIDAPLGHIPVYVRGGHVLPLQEPAMTTTEARRTPWSVLVALDREGGASGALYLDDGESLKPEATTWVNFAVSDSTLKVTRKGNFVDTNALGNVTIMGIPDGDDNGVGEVKINGKAVKAGTWIFDKKRNLLEIRGLDELTKKGAWDQDWTLSWASK</sequence>
<dbReference type="GO" id="GO:0004558">
    <property type="term" value="F:alpha-1,4-glucosidase activity"/>
    <property type="evidence" value="ECO:0007669"/>
    <property type="project" value="UniProtKB-EC"/>
</dbReference>
<dbReference type="OrthoDB" id="5839090at2759"/>
<dbReference type="EMBL" id="JAGTJQ010000011">
    <property type="protein sequence ID" value="KAH7018521.1"/>
    <property type="molecule type" value="Genomic_DNA"/>
</dbReference>
<keyword evidence="16" id="KW-1185">Reference proteome</keyword>
<dbReference type="InterPro" id="IPR013780">
    <property type="entry name" value="Glyco_hydro_b"/>
</dbReference>
<proteinExistence type="inferred from homology"/>
<dbReference type="InterPro" id="IPR011013">
    <property type="entry name" value="Gal_mutarotase_sf_dom"/>
</dbReference>
<reference evidence="15" key="1">
    <citation type="journal article" date="2021" name="Nat. Commun.">
        <title>Genetic determinants of endophytism in the Arabidopsis root mycobiome.</title>
        <authorList>
            <person name="Mesny F."/>
            <person name="Miyauchi S."/>
            <person name="Thiergart T."/>
            <person name="Pickel B."/>
            <person name="Atanasova L."/>
            <person name="Karlsson M."/>
            <person name="Huettel B."/>
            <person name="Barry K.W."/>
            <person name="Haridas S."/>
            <person name="Chen C."/>
            <person name="Bauer D."/>
            <person name="Andreopoulos W."/>
            <person name="Pangilinan J."/>
            <person name="LaButti K."/>
            <person name="Riley R."/>
            <person name="Lipzen A."/>
            <person name="Clum A."/>
            <person name="Drula E."/>
            <person name="Henrissat B."/>
            <person name="Kohler A."/>
            <person name="Grigoriev I.V."/>
            <person name="Martin F.M."/>
            <person name="Hacquard S."/>
        </authorList>
    </citation>
    <scope>NUCLEOTIDE SEQUENCE</scope>
    <source>
        <strain evidence="15">MPI-CAGE-CH-0230</strain>
    </source>
</reference>
<evidence type="ECO:0000256" key="1">
    <source>
        <dbReference type="ARBA" id="ARBA00001657"/>
    </source>
</evidence>
<dbReference type="Proteomes" id="UP000756346">
    <property type="component" value="Unassembled WGS sequence"/>
</dbReference>
<feature type="region of interest" description="Disordered" evidence="10">
    <location>
        <begin position="548"/>
        <end position="584"/>
    </location>
</feature>
<dbReference type="InterPro" id="IPR048395">
    <property type="entry name" value="Glyco_hydro_31_C"/>
</dbReference>
<dbReference type="SUPFAM" id="SSF51011">
    <property type="entry name" value="Glycosyl hydrolase domain"/>
    <property type="match status" value="1"/>
</dbReference>
<comment type="similarity">
    <text evidence="2 9">Belongs to the glycosyl hydrolase 31 family.</text>
</comment>
<evidence type="ECO:0000256" key="4">
    <source>
        <dbReference type="ARBA" id="ARBA00022729"/>
    </source>
</evidence>
<dbReference type="PANTHER" id="PTHR22762:SF133">
    <property type="entry name" value="P-TYPE DOMAIN-CONTAINING PROTEIN"/>
    <property type="match status" value="1"/>
</dbReference>
<evidence type="ECO:0000256" key="3">
    <source>
        <dbReference type="ARBA" id="ARBA00012741"/>
    </source>
</evidence>
<dbReference type="EC" id="3.2.1.20" evidence="3"/>
<protein>
    <recommendedName>
        <fullName evidence="3">alpha-glucosidase</fullName>
        <ecNumber evidence="3">3.2.1.20</ecNumber>
    </recommendedName>
    <alternativeName>
        <fullName evidence="8">Maltase</fullName>
    </alternativeName>
</protein>
<dbReference type="InterPro" id="IPR030459">
    <property type="entry name" value="Glyco_hydro_31_CS"/>
</dbReference>
<evidence type="ECO:0000256" key="6">
    <source>
        <dbReference type="ARBA" id="ARBA00023180"/>
    </source>
</evidence>
<feature type="domain" description="Glycoside hydrolase family 31 N-terminal" evidence="13">
    <location>
        <begin position="181"/>
        <end position="261"/>
    </location>
</feature>
<evidence type="ECO:0000313" key="16">
    <source>
        <dbReference type="Proteomes" id="UP000756346"/>
    </source>
</evidence>
<evidence type="ECO:0000256" key="2">
    <source>
        <dbReference type="ARBA" id="ARBA00007806"/>
    </source>
</evidence>
<evidence type="ECO:0000256" key="9">
    <source>
        <dbReference type="RuleBase" id="RU361185"/>
    </source>
</evidence>
<keyword evidence="4" id="KW-0732">Signal</keyword>
<evidence type="ECO:0000256" key="7">
    <source>
        <dbReference type="ARBA" id="ARBA00023295"/>
    </source>
</evidence>
<evidence type="ECO:0000313" key="15">
    <source>
        <dbReference type="EMBL" id="KAH7018521.1"/>
    </source>
</evidence>
<evidence type="ECO:0000259" key="13">
    <source>
        <dbReference type="Pfam" id="PF13802"/>
    </source>
</evidence>
<keyword evidence="11" id="KW-1133">Transmembrane helix</keyword>
<evidence type="ECO:0000256" key="8">
    <source>
        <dbReference type="ARBA" id="ARBA00041343"/>
    </source>
</evidence>
<dbReference type="CDD" id="cd06602">
    <property type="entry name" value="GH31_MGAM_SI_GAA"/>
    <property type="match status" value="1"/>
</dbReference>
<gene>
    <name evidence="15" type="ORF">B0I36DRAFT_253532</name>
</gene>
<dbReference type="SUPFAM" id="SSF51445">
    <property type="entry name" value="(Trans)glycosidases"/>
    <property type="match status" value="1"/>
</dbReference>
<dbReference type="PROSITE" id="PS00707">
    <property type="entry name" value="GLYCOSYL_HYDROL_F31_2"/>
    <property type="match status" value="1"/>
</dbReference>
<dbReference type="GO" id="GO:0030246">
    <property type="term" value="F:carbohydrate binding"/>
    <property type="evidence" value="ECO:0007669"/>
    <property type="project" value="InterPro"/>
</dbReference>
<keyword evidence="11" id="KW-0472">Membrane</keyword>
<dbReference type="PANTHER" id="PTHR22762">
    <property type="entry name" value="ALPHA-GLUCOSIDASE"/>
    <property type="match status" value="1"/>
</dbReference>
<dbReference type="InterPro" id="IPR000322">
    <property type="entry name" value="Glyco_hydro_31_TIM"/>
</dbReference>
<dbReference type="Pfam" id="PF13802">
    <property type="entry name" value="Gal_mutarotas_2"/>
    <property type="match status" value="1"/>
</dbReference>
<evidence type="ECO:0000259" key="14">
    <source>
        <dbReference type="Pfam" id="PF21365"/>
    </source>
</evidence>
<dbReference type="AlphaFoldDB" id="A0A9P8XV87"/>